<sequence length="220" mass="24272">MAKPGLRPRWTGGDSRSSGWFGLAKMLMPDEYRRIDAIRKNRRDRVRAAALNEKAIEDDASSIAGTRTANPTGTDEEEEPHAEETEEAARDAEDDFADVGRASNVRSHAGSGQSNDGCKPQRDVPSSQAPSVRTRSSTKPVAAKAFDGGDQSSQRAFPREWAAFLFACVGSSFLLQIRNRRMVRKSVQSQPTSRDIIPPDFAVRFPNHQDDQLTPSLQQT</sequence>
<dbReference type="OrthoDB" id="4161793at2759"/>
<dbReference type="EMBL" id="LVYI01000001">
    <property type="protein sequence ID" value="OAP64366.1"/>
    <property type="molecule type" value="Genomic_DNA"/>
</dbReference>
<evidence type="ECO:0000313" key="2">
    <source>
        <dbReference type="EMBL" id="OAP64366.1"/>
    </source>
</evidence>
<protein>
    <submittedName>
        <fullName evidence="2">Uncharacterized protein</fullName>
    </submittedName>
</protein>
<name>A0A178ZY51_9EURO</name>
<reference evidence="2 3" key="1">
    <citation type="submission" date="2016-04" db="EMBL/GenBank/DDBJ databases">
        <title>Draft genome of Fonsecaea erecta CBS 125763.</title>
        <authorList>
            <person name="Weiss V.A."/>
            <person name="Vicente V.A."/>
            <person name="Raittz R.T."/>
            <person name="Moreno L.F."/>
            <person name="De Souza E.M."/>
            <person name="Pedrosa F.O."/>
            <person name="Steffens M.B."/>
            <person name="Faoro H."/>
            <person name="Tadra-Sfeir M.Z."/>
            <person name="Najafzadeh M.J."/>
            <person name="Felipe M.S."/>
            <person name="Teixeira M."/>
            <person name="Sun J."/>
            <person name="Xi L."/>
            <person name="Gomes R."/>
            <person name="De Azevedo C.M."/>
            <person name="Salgado C.G."/>
            <person name="Da Silva M.B."/>
            <person name="Nascimento M.F."/>
            <person name="Queiroz-Telles F."/>
            <person name="Attili D.S."/>
            <person name="Gorbushina A."/>
        </authorList>
    </citation>
    <scope>NUCLEOTIDE SEQUENCE [LARGE SCALE GENOMIC DNA]</scope>
    <source>
        <strain evidence="2 3">CBS 125763</strain>
    </source>
</reference>
<evidence type="ECO:0000256" key="1">
    <source>
        <dbReference type="SAM" id="MobiDB-lite"/>
    </source>
</evidence>
<keyword evidence="3" id="KW-1185">Reference proteome</keyword>
<dbReference type="RefSeq" id="XP_018697733.1">
    <property type="nucleotide sequence ID" value="XM_018831854.1"/>
</dbReference>
<feature type="compositionally biased region" description="Acidic residues" evidence="1">
    <location>
        <begin position="74"/>
        <end position="97"/>
    </location>
</feature>
<gene>
    <name evidence="2" type="ORF">AYL99_00338</name>
</gene>
<feature type="region of interest" description="Disordered" evidence="1">
    <location>
        <begin position="1"/>
        <end position="20"/>
    </location>
</feature>
<organism evidence="2 3">
    <name type="scientific">Fonsecaea erecta</name>
    <dbReference type="NCBI Taxonomy" id="1367422"/>
    <lineage>
        <taxon>Eukaryota</taxon>
        <taxon>Fungi</taxon>
        <taxon>Dikarya</taxon>
        <taxon>Ascomycota</taxon>
        <taxon>Pezizomycotina</taxon>
        <taxon>Eurotiomycetes</taxon>
        <taxon>Chaetothyriomycetidae</taxon>
        <taxon>Chaetothyriales</taxon>
        <taxon>Herpotrichiellaceae</taxon>
        <taxon>Fonsecaea</taxon>
    </lineage>
</organism>
<dbReference type="AlphaFoldDB" id="A0A178ZY51"/>
<accession>A0A178ZY51</accession>
<evidence type="ECO:0000313" key="3">
    <source>
        <dbReference type="Proteomes" id="UP000078343"/>
    </source>
</evidence>
<feature type="region of interest" description="Disordered" evidence="1">
    <location>
        <begin position="52"/>
        <end position="153"/>
    </location>
</feature>
<feature type="region of interest" description="Disordered" evidence="1">
    <location>
        <begin position="185"/>
        <end position="220"/>
    </location>
</feature>
<feature type="compositionally biased region" description="Polar residues" evidence="1">
    <location>
        <begin position="124"/>
        <end position="139"/>
    </location>
</feature>
<feature type="compositionally biased region" description="Polar residues" evidence="1">
    <location>
        <begin position="63"/>
        <end position="73"/>
    </location>
</feature>
<dbReference type="GeneID" id="30004508"/>
<comment type="caution">
    <text evidence="2">The sequence shown here is derived from an EMBL/GenBank/DDBJ whole genome shotgun (WGS) entry which is preliminary data.</text>
</comment>
<dbReference type="Proteomes" id="UP000078343">
    <property type="component" value="Unassembled WGS sequence"/>
</dbReference>
<proteinExistence type="predicted"/>
<feature type="compositionally biased region" description="Polar residues" evidence="1">
    <location>
        <begin position="104"/>
        <end position="116"/>
    </location>
</feature>